<name>A0A6P0F107_9ACTN</name>
<evidence type="ECO:0000256" key="1">
    <source>
        <dbReference type="SAM" id="MobiDB-lite"/>
    </source>
</evidence>
<dbReference type="Proteomes" id="UP000471152">
    <property type="component" value="Unassembled WGS sequence"/>
</dbReference>
<proteinExistence type="predicted"/>
<dbReference type="Proteomes" id="UP000468828">
    <property type="component" value="Unassembled WGS sequence"/>
</dbReference>
<evidence type="ECO:0000313" key="6">
    <source>
        <dbReference type="Proteomes" id="UP000471152"/>
    </source>
</evidence>
<sequence>MMPNITRGSDFGGLMRYLAGPGRHNEHTEPHLITGDPAIMAWHDDAELDRDAANAIGRALDEPRRLLGTTIPDGPVWHVSLAVRAEEGQLGDEKWAAISQDFVTGMGFIGGAGIDENGDPTGRADCRWVAVHHGQSTAGNDHVHIVVSLVRDDGTKADVWRDWKRAQKLAGELERKHGLEVLESRGAQRGDRGVKPAELAKAERLARPEPERVTVARAVRGAATASQDEAEFVRRVRGGGMIIRPRYAAGDQSVIVGYSVAQRPAGGERPIWFGGGTLARDLALPRLRQGWTDTPQAAQAAAAEWTAAKRGRRPVAPGREAREVDPALWEQCTAEVHELRQWLANVPATDHATWARVATETSGAFAAWSARVETTPGPLAATADALARSAQVQSHRAPKPSKTGPSARSAAMVLSSVAHGGQGTVAQAVLLRQLANTARALHDAHLAVGEAKRAAQIAEAMRHRLESVRAAMPPVPDRAPAMAGAAAAEPERVNSMGQRPLRASDLAQRPGSPVPNRLEPARRPQGAEHGLSSGVGPDRHRPDVER</sequence>
<organism evidence="3 5">
    <name type="scientific">Modestobacter muralis</name>
    <dbReference type="NCBI Taxonomy" id="1608614"/>
    <lineage>
        <taxon>Bacteria</taxon>
        <taxon>Bacillati</taxon>
        <taxon>Actinomycetota</taxon>
        <taxon>Actinomycetes</taxon>
        <taxon>Geodermatophilales</taxon>
        <taxon>Geodermatophilaceae</taxon>
        <taxon>Modestobacter</taxon>
    </lineage>
</organism>
<feature type="domain" description="MobA/VirD2-like nuclease" evidence="2">
    <location>
        <begin position="74"/>
        <end position="179"/>
    </location>
</feature>
<reference evidence="3 5" key="1">
    <citation type="submission" date="2020-01" db="EMBL/GenBank/DDBJ databases">
        <title>the WGS Modestobacter muralis CPCC 204518.</title>
        <authorList>
            <person name="Jiang Z."/>
        </authorList>
    </citation>
    <scope>NUCLEOTIDE SEQUENCE [LARGE SCALE GENOMIC DNA]</scope>
    <source>
        <strain evidence="3 5">DSM 100205</strain>
    </source>
</reference>
<feature type="region of interest" description="Disordered" evidence="1">
    <location>
        <begin position="390"/>
        <end position="409"/>
    </location>
</feature>
<reference evidence="4 6" key="2">
    <citation type="submission" date="2020-02" db="EMBL/GenBank/DDBJ databases">
        <title>The WGS of Modestobacter muralis DSM 100205.</title>
        <authorList>
            <person name="Jiang Z."/>
        </authorList>
    </citation>
    <scope>NUCLEOTIDE SEQUENCE [LARGE SCALE GENOMIC DNA]</scope>
    <source>
        <strain evidence="4 6">DSM 100205</strain>
    </source>
</reference>
<evidence type="ECO:0000313" key="4">
    <source>
        <dbReference type="EMBL" id="NEN53498.1"/>
    </source>
</evidence>
<accession>A0A6P0F107</accession>
<keyword evidence="5" id="KW-1185">Reference proteome</keyword>
<comment type="caution">
    <text evidence="3">The sequence shown here is derived from an EMBL/GenBank/DDBJ whole genome shotgun (WGS) entry which is preliminary data.</text>
</comment>
<dbReference type="AlphaFoldDB" id="A0A6P0F107"/>
<feature type="compositionally biased region" description="Low complexity" evidence="1">
    <location>
        <begin position="479"/>
        <end position="488"/>
    </location>
</feature>
<dbReference type="RefSeq" id="WP_163613363.1">
    <property type="nucleotide sequence ID" value="NZ_JAAGWB010000072.1"/>
</dbReference>
<dbReference type="Pfam" id="PF03432">
    <property type="entry name" value="Relaxase"/>
    <property type="match status" value="1"/>
</dbReference>
<dbReference type="InterPro" id="IPR005094">
    <property type="entry name" value="Endonuclease_MobA/VirD2"/>
</dbReference>
<dbReference type="EMBL" id="JAAGWB010000072">
    <property type="protein sequence ID" value="NEN53498.1"/>
    <property type="molecule type" value="Genomic_DNA"/>
</dbReference>
<gene>
    <name evidence="4" type="ORF">G3R41_21585</name>
    <name evidence="3" type="ORF">GCU67_20770</name>
</gene>
<feature type="region of interest" description="Disordered" evidence="1">
    <location>
        <begin position="479"/>
        <end position="546"/>
    </location>
</feature>
<evidence type="ECO:0000313" key="5">
    <source>
        <dbReference type="Proteomes" id="UP000468828"/>
    </source>
</evidence>
<evidence type="ECO:0000259" key="2">
    <source>
        <dbReference type="Pfam" id="PF03432"/>
    </source>
</evidence>
<dbReference type="EMBL" id="JAAGWH010000068">
    <property type="protein sequence ID" value="NEK96579.1"/>
    <property type="molecule type" value="Genomic_DNA"/>
</dbReference>
<evidence type="ECO:0000313" key="3">
    <source>
        <dbReference type="EMBL" id="NEK96579.1"/>
    </source>
</evidence>
<protein>
    <submittedName>
        <fullName evidence="3">Relaxase</fullName>
    </submittedName>
</protein>
<feature type="compositionally biased region" description="Basic and acidic residues" evidence="1">
    <location>
        <begin position="537"/>
        <end position="546"/>
    </location>
</feature>